<organism evidence="2 3">
    <name type="scientific">Polyrhizophydium stewartii</name>
    <dbReference type="NCBI Taxonomy" id="2732419"/>
    <lineage>
        <taxon>Eukaryota</taxon>
        <taxon>Fungi</taxon>
        <taxon>Fungi incertae sedis</taxon>
        <taxon>Chytridiomycota</taxon>
        <taxon>Chytridiomycota incertae sedis</taxon>
        <taxon>Chytridiomycetes</taxon>
        <taxon>Rhizophydiales</taxon>
        <taxon>Rhizophydiales incertae sedis</taxon>
        <taxon>Polyrhizophydium</taxon>
    </lineage>
</organism>
<accession>A0ABR4MZZ7</accession>
<evidence type="ECO:0000313" key="3">
    <source>
        <dbReference type="Proteomes" id="UP001527925"/>
    </source>
</evidence>
<sequence length="260" mass="27150">MTDTIHPATTPAAYDPSPLALALPLATISASSLGSIGSHRSDSSVSRRGTQSGPHHTLTVTGSQATSSGAGAQAPASTSAAATTAAATLGRTSSESRASMTSKSELEEAADTVRPLTANHTTKRRRSRSQGSASEDTATFSPIISPTFDPYAGAVPGENYCLYPGPRPRSSSTPAAFQAPRSLQASAASLPLREYSTKSSHHFSSSKADLNASGIQRRNTEQYKTRRSWFARWFGCCATVQPGDIITVRVTPDDAYGSPT</sequence>
<proteinExistence type="predicted"/>
<evidence type="ECO:0000313" key="2">
    <source>
        <dbReference type="EMBL" id="KAL2912852.1"/>
    </source>
</evidence>
<feature type="compositionally biased region" description="Low complexity" evidence="1">
    <location>
        <begin position="61"/>
        <end position="93"/>
    </location>
</feature>
<gene>
    <name evidence="2" type="ORF">HK105_207633</name>
</gene>
<name>A0ABR4MZZ7_9FUNG</name>
<feature type="region of interest" description="Disordered" evidence="1">
    <location>
        <begin position="33"/>
        <end position="143"/>
    </location>
</feature>
<feature type="compositionally biased region" description="Polar residues" evidence="1">
    <location>
        <begin position="129"/>
        <end position="143"/>
    </location>
</feature>
<dbReference type="EMBL" id="JADGIZ020000056">
    <property type="protein sequence ID" value="KAL2912852.1"/>
    <property type="molecule type" value="Genomic_DNA"/>
</dbReference>
<reference evidence="2 3" key="1">
    <citation type="submission" date="2023-09" db="EMBL/GenBank/DDBJ databases">
        <title>Pangenome analysis of Batrachochytrium dendrobatidis and related Chytrids.</title>
        <authorList>
            <person name="Yacoub M.N."/>
            <person name="Stajich J.E."/>
            <person name="James T.Y."/>
        </authorList>
    </citation>
    <scope>NUCLEOTIDE SEQUENCE [LARGE SCALE GENOMIC DNA]</scope>
    <source>
        <strain evidence="2 3">JEL0888</strain>
    </source>
</reference>
<feature type="compositionally biased region" description="Polar residues" evidence="1">
    <location>
        <begin position="43"/>
        <end position="60"/>
    </location>
</feature>
<evidence type="ECO:0000256" key="1">
    <source>
        <dbReference type="SAM" id="MobiDB-lite"/>
    </source>
</evidence>
<keyword evidence="3" id="KW-1185">Reference proteome</keyword>
<comment type="caution">
    <text evidence="2">The sequence shown here is derived from an EMBL/GenBank/DDBJ whole genome shotgun (WGS) entry which is preliminary data.</text>
</comment>
<dbReference type="Proteomes" id="UP001527925">
    <property type="component" value="Unassembled WGS sequence"/>
</dbReference>
<protein>
    <submittedName>
        <fullName evidence="2">Uncharacterized protein</fullName>
    </submittedName>
</protein>